<proteinExistence type="predicted"/>
<gene>
    <name evidence="2" type="ORF">SDC9_130867</name>
</gene>
<dbReference type="SUPFAM" id="SSF47413">
    <property type="entry name" value="lambda repressor-like DNA-binding domains"/>
    <property type="match status" value="1"/>
</dbReference>
<dbReference type="Pfam" id="PF13443">
    <property type="entry name" value="HTH_26"/>
    <property type="match status" value="1"/>
</dbReference>
<reference evidence="2" key="1">
    <citation type="submission" date="2019-08" db="EMBL/GenBank/DDBJ databases">
        <authorList>
            <person name="Kucharzyk K."/>
            <person name="Murdoch R.W."/>
            <person name="Higgins S."/>
            <person name="Loffler F."/>
        </authorList>
    </citation>
    <scope>NUCLEOTIDE SEQUENCE</scope>
</reference>
<feature type="domain" description="HTH cro/C1-type" evidence="1">
    <location>
        <begin position="6"/>
        <end position="58"/>
    </location>
</feature>
<sequence length="86" mass="9595">MGVSNKIKVLLILHNKKTADLAPCLDISVQGVRNKFTRNSFSADDLIKIADFLDCELAFILSDTQRISLALSDLRQDAKKSTDEKE</sequence>
<evidence type="ECO:0000259" key="1">
    <source>
        <dbReference type="Pfam" id="PF13443"/>
    </source>
</evidence>
<evidence type="ECO:0000313" key="2">
    <source>
        <dbReference type="EMBL" id="MPM83798.1"/>
    </source>
</evidence>
<protein>
    <recommendedName>
        <fullName evidence="1">HTH cro/C1-type domain-containing protein</fullName>
    </recommendedName>
</protein>
<dbReference type="InterPro" id="IPR001387">
    <property type="entry name" value="Cro/C1-type_HTH"/>
</dbReference>
<name>A0A645D410_9ZZZZ</name>
<dbReference type="GO" id="GO:0003677">
    <property type="term" value="F:DNA binding"/>
    <property type="evidence" value="ECO:0007669"/>
    <property type="project" value="InterPro"/>
</dbReference>
<comment type="caution">
    <text evidence="2">The sequence shown here is derived from an EMBL/GenBank/DDBJ whole genome shotgun (WGS) entry which is preliminary data.</text>
</comment>
<organism evidence="2">
    <name type="scientific">bioreactor metagenome</name>
    <dbReference type="NCBI Taxonomy" id="1076179"/>
    <lineage>
        <taxon>unclassified sequences</taxon>
        <taxon>metagenomes</taxon>
        <taxon>ecological metagenomes</taxon>
    </lineage>
</organism>
<dbReference type="InterPro" id="IPR010982">
    <property type="entry name" value="Lambda_DNA-bd_dom_sf"/>
</dbReference>
<accession>A0A645D410</accession>
<dbReference type="AlphaFoldDB" id="A0A645D410"/>
<dbReference type="EMBL" id="VSSQ01032517">
    <property type="protein sequence ID" value="MPM83798.1"/>
    <property type="molecule type" value="Genomic_DNA"/>
</dbReference>